<organism evidence="1 2">
    <name type="scientific">Mycobacterium shottsii</name>
    <dbReference type="NCBI Taxonomy" id="133549"/>
    <lineage>
        <taxon>Bacteria</taxon>
        <taxon>Bacillati</taxon>
        <taxon>Actinomycetota</taxon>
        <taxon>Actinomycetes</taxon>
        <taxon>Mycobacteriales</taxon>
        <taxon>Mycobacteriaceae</taxon>
        <taxon>Mycobacterium</taxon>
        <taxon>Mycobacterium ulcerans group</taxon>
    </lineage>
</organism>
<proteinExistence type="predicted"/>
<accession>A0A7I7LKK6</accession>
<gene>
    <name evidence="1" type="ORF">MSHO_54520</name>
</gene>
<dbReference type="Proteomes" id="UP000467164">
    <property type="component" value="Chromosome"/>
</dbReference>
<reference evidence="1 2" key="1">
    <citation type="journal article" date="2019" name="Emerg. Microbes Infect.">
        <title>Comprehensive subspecies identification of 175 nontuberculous mycobacteria species based on 7547 genomic profiles.</title>
        <authorList>
            <person name="Matsumoto Y."/>
            <person name="Kinjo T."/>
            <person name="Motooka D."/>
            <person name="Nabeya D."/>
            <person name="Jung N."/>
            <person name="Uechi K."/>
            <person name="Horii T."/>
            <person name="Iida T."/>
            <person name="Fujita J."/>
            <person name="Nakamura S."/>
        </authorList>
    </citation>
    <scope>NUCLEOTIDE SEQUENCE [LARGE SCALE GENOMIC DNA]</scope>
    <source>
        <strain evidence="1 2">JCM 12657</strain>
    </source>
</reference>
<dbReference type="RefSeq" id="WP_231608696.1">
    <property type="nucleotide sequence ID" value="NZ_AP022572.1"/>
</dbReference>
<keyword evidence="2" id="KW-1185">Reference proteome</keyword>
<dbReference type="KEGG" id="msho:MSHO_54520"/>
<protein>
    <submittedName>
        <fullName evidence="1">Uncharacterized protein</fullName>
    </submittedName>
</protein>
<sequence length="108" mass="11612">MSSRAEITAKFARAYVGAPKAGKGQILDQVVAVTGWSRDNARRRLRAAAAPPGAGRQVAKRIRRQRNPKYSYDALKVLQKVWAASGGQCGRYLAASMALQLDALGPVC</sequence>
<dbReference type="EMBL" id="AP022572">
    <property type="protein sequence ID" value="BBX60107.1"/>
    <property type="molecule type" value="Genomic_DNA"/>
</dbReference>
<dbReference type="AlphaFoldDB" id="A0A7I7LKK6"/>
<evidence type="ECO:0000313" key="1">
    <source>
        <dbReference type="EMBL" id="BBX60107.1"/>
    </source>
</evidence>
<evidence type="ECO:0000313" key="2">
    <source>
        <dbReference type="Proteomes" id="UP000467164"/>
    </source>
</evidence>
<name>A0A7I7LKK6_9MYCO</name>